<comment type="subcellular location">
    <subcellularLocation>
        <location evidence="1">Nucleus</location>
    </subcellularLocation>
</comment>
<dbReference type="InterPro" id="IPR037796">
    <property type="entry name" value="TAF6"/>
</dbReference>
<evidence type="ECO:0000313" key="7">
    <source>
        <dbReference type="EMBL" id="CAD9305829.1"/>
    </source>
</evidence>
<dbReference type="GO" id="GO:0016251">
    <property type="term" value="F:RNA polymerase II general transcription initiation factor activity"/>
    <property type="evidence" value="ECO:0007669"/>
    <property type="project" value="InterPro"/>
</dbReference>
<dbReference type="InterPro" id="IPR046344">
    <property type="entry name" value="TAF6_C_sf"/>
</dbReference>
<dbReference type="SUPFAM" id="SSF48371">
    <property type="entry name" value="ARM repeat"/>
    <property type="match status" value="1"/>
</dbReference>
<sequence>MANIIPDDSIRAYAETIGMLNLDTEVVNGVAAEVEFRTREILFEATKMMRHSKRERLLPSDIDAALRIRCYDPIHGHAGASARPRFSRTATDVDLFFLADAPVDLEVAAAAEVPPVPRNMTLTAHWLAVEGVQPAIPQNPLHKLEASPATAPGLAEDAHGASGVSVRPLVRHVISEELQQYFERVTAAIDGAASTGDADLIARVSDALRVDAGLQPIVPYLVRHANEGIRADLSAAPSLRVRLRALASLLMNQDLDPEPYLHQVMPLVLTCIVARQLGSADDEHWAVRDDAVNMLQLIMDRHGEAYPTLRPRTAKTLLSAWLDANRPFCADYGAVCALSVLSKASIRDVIVPSVLAYNEAKLAKGLKDKDADAQKVKVALQRIVESLNEPGTVPEEVKKVLA</sequence>
<dbReference type="PANTHER" id="PTHR10221:SF9">
    <property type="entry name" value="TRANSCRIPTION INITIATION FACTOR TFIID SUBUNIT 6"/>
    <property type="match status" value="1"/>
</dbReference>
<dbReference type="GO" id="GO:0046982">
    <property type="term" value="F:protein heterodimerization activity"/>
    <property type="evidence" value="ECO:0007669"/>
    <property type="project" value="InterPro"/>
</dbReference>
<gene>
    <name evidence="7" type="ORF">SSP0437_LOCUS10567</name>
</gene>
<dbReference type="SUPFAM" id="SSF47113">
    <property type="entry name" value="Histone-fold"/>
    <property type="match status" value="1"/>
</dbReference>
<evidence type="ECO:0000256" key="1">
    <source>
        <dbReference type="ARBA" id="ARBA00004123"/>
    </source>
</evidence>
<dbReference type="InterPro" id="IPR009072">
    <property type="entry name" value="Histone-fold"/>
</dbReference>
<organism evidence="7">
    <name type="scientific">Sexangularia sp. CB-2014</name>
    <dbReference type="NCBI Taxonomy" id="1486929"/>
    <lineage>
        <taxon>Eukaryota</taxon>
        <taxon>Amoebozoa</taxon>
        <taxon>Tubulinea</taxon>
        <taxon>Elardia</taxon>
        <taxon>Arcellinida</taxon>
        <taxon>Arcellinida incertae sedis</taxon>
        <taxon>Sexangularia</taxon>
    </lineage>
</organism>
<dbReference type="Gene3D" id="1.25.40.770">
    <property type="entry name" value="TAF6, C-terminal HEAT repeat domain"/>
    <property type="match status" value="1"/>
</dbReference>
<dbReference type="Gene3D" id="1.10.20.10">
    <property type="entry name" value="Histone, subunit A"/>
    <property type="match status" value="1"/>
</dbReference>
<dbReference type="GO" id="GO:0000124">
    <property type="term" value="C:SAGA complex"/>
    <property type="evidence" value="ECO:0007669"/>
    <property type="project" value="InterPro"/>
</dbReference>
<dbReference type="GO" id="GO:0046695">
    <property type="term" value="C:SLIK (SAGA-like) complex"/>
    <property type="evidence" value="ECO:0007669"/>
    <property type="project" value="InterPro"/>
</dbReference>
<evidence type="ECO:0000256" key="5">
    <source>
        <dbReference type="ARBA" id="ARBA00023242"/>
    </source>
</evidence>
<dbReference type="CDD" id="cd08050">
    <property type="entry name" value="TAF6C"/>
    <property type="match status" value="1"/>
</dbReference>
<evidence type="ECO:0000256" key="3">
    <source>
        <dbReference type="ARBA" id="ARBA00023015"/>
    </source>
</evidence>
<proteinExistence type="inferred from homology"/>
<dbReference type="PANTHER" id="PTHR10221">
    <property type="entry name" value="TRANSCRIPTION INITIATION FACTOR TFIID SUBUNIT 6"/>
    <property type="match status" value="1"/>
</dbReference>
<dbReference type="EMBL" id="HBGL01013543">
    <property type="protein sequence ID" value="CAD9305829.1"/>
    <property type="molecule type" value="Transcribed_RNA"/>
</dbReference>
<keyword evidence="4" id="KW-0804">Transcription</keyword>
<feature type="domain" description="TATA box binding protein associated factor (TAF) histone-like fold" evidence="6">
    <location>
        <begin position="3"/>
        <end position="67"/>
    </location>
</feature>
<dbReference type="SMART" id="SM00803">
    <property type="entry name" value="TAF"/>
    <property type="match status" value="1"/>
</dbReference>
<protein>
    <recommendedName>
        <fullName evidence="6">TATA box binding protein associated factor (TAF) histone-like fold domain-containing protein</fullName>
    </recommendedName>
</protein>
<accession>A0A7S1YKD3</accession>
<dbReference type="InterPro" id="IPR004823">
    <property type="entry name" value="TAF_TATA-bd_Histone-like_dom"/>
</dbReference>
<dbReference type="InterPro" id="IPR011442">
    <property type="entry name" value="TAF6_C"/>
</dbReference>
<keyword evidence="5" id="KW-0539">Nucleus</keyword>
<name>A0A7S1YKD3_9EUKA</name>
<evidence type="ECO:0000259" key="6">
    <source>
        <dbReference type="SMART" id="SM00803"/>
    </source>
</evidence>
<dbReference type="InterPro" id="IPR016024">
    <property type="entry name" value="ARM-type_fold"/>
</dbReference>
<reference evidence="7" key="1">
    <citation type="submission" date="2021-01" db="EMBL/GenBank/DDBJ databases">
        <authorList>
            <person name="Corre E."/>
            <person name="Pelletier E."/>
            <person name="Niang G."/>
            <person name="Scheremetjew M."/>
            <person name="Finn R."/>
            <person name="Kale V."/>
            <person name="Holt S."/>
            <person name="Cochrane G."/>
            <person name="Meng A."/>
            <person name="Brown T."/>
            <person name="Cohen L."/>
        </authorList>
    </citation>
    <scope>NUCLEOTIDE SEQUENCE</scope>
    <source>
        <strain evidence="7">ATCC 50979</strain>
    </source>
</reference>
<dbReference type="GO" id="GO:0051123">
    <property type="term" value="P:RNA polymerase II preinitiation complex assembly"/>
    <property type="evidence" value="ECO:0007669"/>
    <property type="project" value="TreeGrafter"/>
</dbReference>
<comment type="similarity">
    <text evidence="2">Belongs to the TAF6 family.</text>
</comment>
<dbReference type="CDD" id="cd22931">
    <property type="entry name" value="HFD_TAF6"/>
    <property type="match status" value="1"/>
</dbReference>
<dbReference type="Pfam" id="PF02969">
    <property type="entry name" value="TAF"/>
    <property type="match status" value="1"/>
</dbReference>
<evidence type="ECO:0000256" key="4">
    <source>
        <dbReference type="ARBA" id="ARBA00023163"/>
    </source>
</evidence>
<evidence type="ECO:0000256" key="2">
    <source>
        <dbReference type="ARBA" id="ARBA00007688"/>
    </source>
</evidence>
<dbReference type="GO" id="GO:0005669">
    <property type="term" value="C:transcription factor TFIID complex"/>
    <property type="evidence" value="ECO:0007669"/>
    <property type="project" value="InterPro"/>
</dbReference>
<dbReference type="Pfam" id="PF07571">
    <property type="entry name" value="TAF6_C"/>
    <property type="match status" value="1"/>
</dbReference>
<dbReference type="GO" id="GO:0003713">
    <property type="term" value="F:transcription coactivator activity"/>
    <property type="evidence" value="ECO:0007669"/>
    <property type="project" value="TreeGrafter"/>
</dbReference>
<keyword evidence="3" id="KW-0805">Transcription regulation</keyword>
<dbReference type="AlphaFoldDB" id="A0A7S1YKD3"/>